<proteinExistence type="predicted"/>
<keyword evidence="1" id="KW-0175">Coiled coil</keyword>
<protein>
    <submittedName>
        <fullName evidence="4">EF-hand and coiled-coil domain-containing protein 1 isoform X1</fullName>
    </submittedName>
</protein>
<evidence type="ECO:0000256" key="2">
    <source>
        <dbReference type="SAM" id="MobiDB-lite"/>
    </source>
</evidence>
<dbReference type="InterPro" id="IPR031601">
    <property type="entry name" value="CCD48"/>
</dbReference>
<dbReference type="AlphaFoldDB" id="A0A6P8FC15"/>
<feature type="compositionally biased region" description="Polar residues" evidence="2">
    <location>
        <begin position="177"/>
        <end position="189"/>
    </location>
</feature>
<feature type="region of interest" description="Disordered" evidence="2">
    <location>
        <begin position="248"/>
        <end position="267"/>
    </location>
</feature>
<sequence>MLDTACMSSSTARKGQWLRSALCHHYSPDPCVENEILVLATGIDQYLQEVFHHLAFKNSEDVVSKEDFSMLCLTFGISTANSDHDEKEGDEEGSDILTDLPCKLNFREFHARLCGHFSLNSEGGKSAMRLPITEETEHIEREIRVRWPRVRRRKCVSFDLSKEQRDTVKRKQEHSTLAENRTSADWSNETVCAPSPRRAIQEQLTMENASLRELVEDLRCSLQTSDARCIALEVALRRAAKGEEMLKTTPTTKATTPGQSSRGRWGRSKGLDLQRELELIRSSRDGQLQEAMRYSQQLETELSVAHRQAGLLEDVASRLRKERAQMRSKMEEARAALASGLKRVEELQGQASQVAPLQEHILQLQMELNHVRSTCSCKAESEAGGLSGGLSGERQQPVISVVPCLSTPHVHAGGEDSSFRGGEECLQRAVEGRAASDEEWEEERGEDEGQCCLLEAKKLIQRLQHCTRGCQNAAVRHIFLSDNLHNDDEECVSAGRGRGGPLQTHEWKRSREHEKELELRQEEVLMLQGEVQQVETERVRLSLLEERLTDALSLLLQLRSQRVSRRMLGKILMSSLDVFSQKDQGPSAVLQVVDALCHQLLSSDLLITGGDGGGGESGAQGPWPKVTSSSQSSTNPLLISC</sequence>
<reference evidence="4" key="1">
    <citation type="submission" date="2025-08" db="UniProtKB">
        <authorList>
            <consortium name="RefSeq"/>
        </authorList>
    </citation>
    <scope>IDENTIFICATION</scope>
</reference>
<feature type="compositionally biased region" description="Polar residues" evidence="2">
    <location>
        <begin position="626"/>
        <end position="641"/>
    </location>
</feature>
<dbReference type="OrthoDB" id="10054715at2759"/>
<organism evidence="3 4">
    <name type="scientific">Clupea harengus</name>
    <name type="common">Atlantic herring</name>
    <dbReference type="NCBI Taxonomy" id="7950"/>
    <lineage>
        <taxon>Eukaryota</taxon>
        <taxon>Metazoa</taxon>
        <taxon>Chordata</taxon>
        <taxon>Craniata</taxon>
        <taxon>Vertebrata</taxon>
        <taxon>Euteleostomi</taxon>
        <taxon>Actinopterygii</taxon>
        <taxon>Neopterygii</taxon>
        <taxon>Teleostei</taxon>
        <taxon>Clupei</taxon>
        <taxon>Clupeiformes</taxon>
        <taxon>Clupeoidei</taxon>
        <taxon>Clupeidae</taxon>
        <taxon>Clupea</taxon>
    </lineage>
</organism>
<dbReference type="GeneID" id="105895874"/>
<feature type="region of interest" description="Disordered" evidence="2">
    <location>
        <begin position="611"/>
        <end position="641"/>
    </location>
</feature>
<name>A0A6P8FC15_CLUHA</name>
<evidence type="ECO:0000256" key="1">
    <source>
        <dbReference type="SAM" id="Coils"/>
    </source>
</evidence>
<feature type="coiled-coil region" evidence="1">
    <location>
        <begin position="312"/>
        <end position="350"/>
    </location>
</feature>
<dbReference type="Pfam" id="PF15799">
    <property type="entry name" value="CCD48"/>
    <property type="match status" value="4"/>
</dbReference>
<feature type="compositionally biased region" description="Low complexity" evidence="2">
    <location>
        <begin position="248"/>
        <end position="257"/>
    </location>
</feature>
<evidence type="ECO:0000313" key="4">
    <source>
        <dbReference type="RefSeq" id="XP_031422979.1"/>
    </source>
</evidence>
<gene>
    <name evidence="4" type="primary">si:ch211-112f3.4</name>
</gene>
<feature type="region of interest" description="Disordered" evidence="2">
    <location>
        <begin position="167"/>
        <end position="189"/>
    </location>
</feature>
<dbReference type="RefSeq" id="XP_031422979.1">
    <property type="nucleotide sequence ID" value="XM_031567119.2"/>
</dbReference>
<keyword evidence="3" id="KW-1185">Reference proteome</keyword>
<accession>A0A6P8FC15</accession>
<evidence type="ECO:0000313" key="3">
    <source>
        <dbReference type="Proteomes" id="UP000515152"/>
    </source>
</evidence>
<dbReference type="Proteomes" id="UP000515152">
    <property type="component" value="Chromosome 5"/>
</dbReference>
<feature type="compositionally biased region" description="Basic and acidic residues" evidence="2">
    <location>
        <begin position="167"/>
        <end position="176"/>
    </location>
</feature>